<dbReference type="Ensembl" id="ENSPMAT00000004130.1">
    <property type="protein sequence ID" value="ENSPMAP00000004113.1"/>
    <property type="gene ID" value="ENSPMAG00000003775.1"/>
</dbReference>
<comment type="similarity">
    <text evidence="1">Belongs to the TPRG1 family.</text>
</comment>
<reference evidence="3" key="1">
    <citation type="submission" date="2025-08" db="UniProtKB">
        <authorList>
            <consortium name="Ensembl"/>
        </authorList>
    </citation>
    <scope>IDENTIFICATION</scope>
</reference>
<protein>
    <recommendedName>
        <fullName evidence="2">HSac2 domain-containing protein</fullName>
    </recommendedName>
</protein>
<accession>S4RFY1</accession>
<dbReference type="PANTHER" id="PTHR31108">
    <property type="entry name" value="TUMOR PROTEIN P63-REGULATED GENE 1-LIKE PROTEIN"/>
    <property type="match status" value="1"/>
</dbReference>
<dbReference type="InterPro" id="IPR022158">
    <property type="entry name" value="Inositol_phosphatase"/>
</dbReference>
<dbReference type="GeneTree" id="ENSGT00390000001652"/>
<name>S4RFY1_PETMA</name>
<dbReference type="OMA" id="IIQGFWL"/>
<dbReference type="Pfam" id="PF12456">
    <property type="entry name" value="hSac2"/>
    <property type="match status" value="1"/>
</dbReference>
<evidence type="ECO:0000259" key="2">
    <source>
        <dbReference type="PROSITE" id="PS51791"/>
    </source>
</evidence>
<evidence type="ECO:0000256" key="1">
    <source>
        <dbReference type="ARBA" id="ARBA00009163"/>
    </source>
</evidence>
<dbReference type="InterPro" id="IPR034753">
    <property type="entry name" value="hSac2"/>
</dbReference>
<proteinExistence type="inferred from homology"/>
<feature type="domain" description="HSac2" evidence="2">
    <location>
        <begin position="28"/>
        <end position="172"/>
    </location>
</feature>
<dbReference type="PROSITE" id="PS51791">
    <property type="entry name" value="HSAC2"/>
    <property type="match status" value="1"/>
</dbReference>
<dbReference type="STRING" id="7757.ENSPMAP00000004113"/>
<dbReference type="InterPro" id="IPR040242">
    <property type="entry name" value="TPRG1-like"/>
</dbReference>
<evidence type="ECO:0000313" key="3">
    <source>
        <dbReference type="Ensembl" id="ENSPMAP00000004113.1"/>
    </source>
</evidence>
<organism evidence="3">
    <name type="scientific">Petromyzon marinus</name>
    <name type="common">Sea lamprey</name>
    <dbReference type="NCBI Taxonomy" id="7757"/>
    <lineage>
        <taxon>Eukaryota</taxon>
        <taxon>Metazoa</taxon>
        <taxon>Chordata</taxon>
        <taxon>Craniata</taxon>
        <taxon>Vertebrata</taxon>
        <taxon>Cyclostomata</taxon>
        <taxon>Hyperoartia</taxon>
        <taxon>Petromyzontiformes</taxon>
        <taxon>Petromyzontidae</taxon>
        <taxon>Petromyzon</taxon>
    </lineage>
</organism>
<dbReference type="PANTHER" id="PTHR31108:SF1">
    <property type="entry name" value="HSAC2 DOMAIN-CONTAINING PROTEIN"/>
    <property type="match status" value="1"/>
</dbReference>
<dbReference type="AlphaFoldDB" id="S4RFY1"/>
<dbReference type="HOGENOM" id="CLU_1753856_0_0_1"/>
<reference evidence="3" key="2">
    <citation type="submission" date="2025-09" db="UniProtKB">
        <authorList>
            <consortium name="Ensembl"/>
        </authorList>
    </citation>
    <scope>IDENTIFICATION</scope>
</reference>
<sequence length="172" mass="19545">GLLYLDSQCRGGTSSQTSLLLVRCAVCGVQPGSLEQAVSDVKALMSPVEDGEMQSVWLLTEVDHWNTERERLVLLAERSMLVCKYDFMSLHCRRVRRIPLRYVETVTTGAFLFPHKSLSKREGLGVRVEWDRVAHAPFWTQWNPFSEELPYTTFTQHPMASADEKIAALCQV</sequence>
<dbReference type="GO" id="GO:0005737">
    <property type="term" value="C:cytoplasm"/>
    <property type="evidence" value="ECO:0007669"/>
    <property type="project" value="TreeGrafter"/>
</dbReference>